<organism evidence="4 5">
    <name type="scientific">Brachionus plicatilis</name>
    <name type="common">Marine rotifer</name>
    <name type="synonym">Brachionus muelleri</name>
    <dbReference type="NCBI Taxonomy" id="10195"/>
    <lineage>
        <taxon>Eukaryota</taxon>
        <taxon>Metazoa</taxon>
        <taxon>Spiralia</taxon>
        <taxon>Gnathifera</taxon>
        <taxon>Rotifera</taxon>
        <taxon>Eurotatoria</taxon>
        <taxon>Monogononta</taxon>
        <taxon>Pseudotrocha</taxon>
        <taxon>Ploima</taxon>
        <taxon>Brachionidae</taxon>
        <taxon>Brachionus</taxon>
    </lineage>
</organism>
<keyword evidence="2" id="KW-1133">Transmembrane helix</keyword>
<keyword evidence="2" id="KW-0812">Transmembrane</keyword>
<sequence length="229" mass="24503">MFKLYIACVLVTFALLCSSDQSMNTRTEVVANQTVDTTAAERTEAAEEINSVITGNHNLTMFGKKANNLIVEGNSESMGRTIKSDTESAASTNVLAVVVVAVVAALCLVGAVVGAIYVKKRRLFVWNLGGKKSDGQDGAKGVLTNASSENGSVSKCEGVMETNTEVVTEVKKEESEAEQKNEEVSNLNEQKASSSLVVNVLNELNESNKDENKPASEQADPEKQPLKNE</sequence>
<gene>
    <name evidence="4" type="ORF">BpHYR1_005584</name>
</gene>
<comment type="caution">
    <text evidence="4">The sequence shown here is derived from an EMBL/GenBank/DDBJ whole genome shotgun (WGS) entry which is preliminary data.</text>
</comment>
<keyword evidence="5" id="KW-1185">Reference proteome</keyword>
<name>A0A3M7RHV9_BRAPC</name>
<keyword evidence="3" id="KW-0732">Signal</keyword>
<feature type="compositionally biased region" description="Basic and acidic residues" evidence="1">
    <location>
        <begin position="172"/>
        <end position="183"/>
    </location>
</feature>
<feature type="compositionally biased region" description="Low complexity" evidence="1">
    <location>
        <begin position="193"/>
        <end position="205"/>
    </location>
</feature>
<evidence type="ECO:0000313" key="4">
    <source>
        <dbReference type="EMBL" id="RNA23166.1"/>
    </source>
</evidence>
<dbReference type="AlphaFoldDB" id="A0A3M7RHV9"/>
<evidence type="ECO:0000256" key="3">
    <source>
        <dbReference type="SAM" id="SignalP"/>
    </source>
</evidence>
<evidence type="ECO:0000256" key="1">
    <source>
        <dbReference type="SAM" id="MobiDB-lite"/>
    </source>
</evidence>
<feature type="compositionally biased region" description="Polar residues" evidence="1">
    <location>
        <begin position="144"/>
        <end position="153"/>
    </location>
</feature>
<evidence type="ECO:0000313" key="5">
    <source>
        <dbReference type="Proteomes" id="UP000276133"/>
    </source>
</evidence>
<accession>A0A3M7RHV9</accession>
<feature type="compositionally biased region" description="Basic and acidic residues" evidence="1">
    <location>
        <begin position="206"/>
        <end position="229"/>
    </location>
</feature>
<feature type="region of interest" description="Disordered" evidence="1">
    <location>
        <begin position="133"/>
        <end position="153"/>
    </location>
</feature>
<dbReference type="Proteomes" id="UP000276133">
    <property type="component" value="Unassembled WGS sequence"/>
</dbReference>
<reference evidence="4 5" key="1">
    <citation type="journal article" date="2018" name="Sci. Rep.">
        <title>Genomic signatures of local adaptation to the degree of environmental predictability in rotifers.</title>
        <authorList>
            <person name="Franch-Gras L."/>
            <person name="Hahn C."/>
            <person name="Garcia-Roger E.M."/>
            <person name="Carmona M.J."/>
            <person name="Serra M."/>
            <person name="Gomez A."/>
        </authorList>
    </citation>
    <scope>NUCLEOTIDE SEQUENCE [LARGE SCALE GENOMIC DNA]</scope>
    <source>
        <strain evidence="4">HYR1</strain>
    </source>
</reference>
<dbReference type="EMBL" id="REGN01003341">
    <property type="protein sequence ID" value="RNA23166.1"/>
    <property type="molecule type" value="Genomic_DNA"/>
</dbReference>
<protein>
    <submittedName>
        <fullName evidence="4">Uncharacterized protein</fullName>
    </submittedName>
</protein>
<feature type="region of interest" description="Disordered" evidence="1">
    <location>
        <begin position="172"/>
        <end position="229"/>
    </location>
</feature>
<dbReference type="OrthoDB" id="10612319at2759"/>
<keyword evidence="2" id="KW-0472">Membrane</keyword>
<feature type="signal peptide" evidence="3">
    <location>
        <begin position="1"/>
        <end position="19"/>
    </location>
</feature>
<evidence type="ECO:0000256" key="2">
    <source>
        <dbReference type="SAM" id="Phobius"/>
    </source>
</evidence>
<proteinExistence type="predicted"/>
<feature type="chain" id="PRO_5018010257" evidence="3">
    <location>
        <begin position="20"/>
        <end position="229"/>
    </location>
</feature>
<feature type="transmembrane region" description="Helical" evidence="2">
    <location>
        <begin position="94"/>
        <end position="118"/>
    </location>
</feature>